<dbReference type="RefSeq" id="WP_184492776.1">
    <property type="nucleotide sequence ID" value="NZ_JACIJO010000001.1"/>
</dbReference>
<dbReference type="InterPro" id="IPR029068">
    <property type="entry name" value="Glyas_Bleomycin-R_OHBP_Dase"/>
</dbReference>
<dbReference type="AlphaFoldDB" id="A0A841MA55"/>
<reference evidence="2 3" key="1">
    <citation type="submission" date="2020-08" db="EMBL/GenBank/DDBJ databases">
        <title>Genomic Encyclopedia of Type Strains, Phase IV (KMG-IV): sequencing the most valuable type-strain genomes for metagenomic binning, comparative biology and taxonomic classification.</title>
        <authorList>
            <person name="Goeker M."/>
        </authorList>
    </citation>
    <scope>NUCLEOTIDE SEQUENCE [LARGE SCALE GENOMIC DNA]</scope>
    <source>
        <strain evidence="2 3">DSM 102044</strain>
    </source>
</reference>
<dbReference type="CDD" id="cd07246">
    <property type="entry name" value="VOC_like"/>
    <property type="match status" value="1"/>
</dbReference>
<organism evidence="2 3">
    <name type="scientific">Algoriphagus iocasae</name>
    <dbReference type="NCBI Taxonomy" id="1836499"/>
    <lineage>
        <taxon>Bacteria</taxon>
        <taxon>Pseudomonadati</taxon>
        <taxon>Bacteroidota</taxon>
        <taxon>Cytophagia</taxon>
        <taxon>Cytophagales</taxon>
        <taxon>Cyclobacteriaceae</taxon>
        <taxon>Algoriphagus</taxon>
    </lineage>
</organism>
<comment type="caution">
    <text evidence="2">The sequence shown here is derived from an EMBL/GenBank/DDBJ whole genome shotgun (WGS) entry which is preliminary data.</text>
</comment>
<dbReference type="SUPFAM" id="SSF54593">
    <property type="entry name" value="Glyoxalase/Bleomycin resistance protein/Dihydroxybiphenyl dioxygenase"/>
    <property type="match status" value="1"/>
</dbReference>
<evidence type="ECO:0000259" key="1">
    <source>
        <dbReference type="PROSITE" id="PS51819"/>
    </source>
</evidence>
<sequence>METSTAFAPELYIPRGTLDISFYQKAFGAKEHFRFSNEDESIHVVELAIEGAIFHIHEAMPNSFFKSPDTLNHSTVCIGLFVDDVAKVFNSCVAAGAKIINPVTDHDYGYRQSMIQDPFGHLWQIQKKI</sequence>
<keyword evidence="3" id="KW-1185">Reference proteome</keyword>
<dbReference type="Pfam" id="PF00903">
    <property type="entry name" value="Glyoxalase"/>
    <property type="match status" value="1"/>
</dbReference>
<dbReference type="Gene3D" id="3.30.720.120">
    <property type="match status" value="1"/>
</dbReference>
<name>A0A841MA55_9BACT</name>
<evidence type="ECO:0000313" key="3">
    <source>
        <dbReference type="Proteomes" id="UP000588604"/>
    </source>
</evidence>
<protein>
    <submittedName>
        <fullName evidence="2">PhnB protein</fullName>
    </submittedName>
</protein>
<feature type="domain" description="VOC" evidence="1">
    <location>
        <begin position="4"/>
        <end position="128"/>
    </location>
</feature>
<gene>
    <name evidence="2" type="ORF">FHS59_000437</name>
</gene>
<dbReference type="InterPro" id="IPR004360">
    <property type="entry name" value="Glyas_Fos-R_dOase_dom"/>
</dbReference>
<dbReference type="PANTHER" id="PTHR34109:SF1">
    <property type="entry name" value="VOC DOMAIN-CONTAINING PROTEIN"/>
    <property type="match status" value="1"/>
</dbReference>
<dbReference type="Proteomes" id="UP000588604">
    <property type="component" value="Unassembled WGS sequence"/>
</dbReference>
<proteinExistence type="predicted"/>
<dbReference type="PANTHER" id="PTHR34109">
    <property type="entry name" value="BNAUNNG04460D PROTEIN-RELATED"/>
    <property type="match status" value="1"/>
</dbReference>
<dbReference type="Gene3D" id="3.30.720.110">
    <property type="match status" value="1"/>
</dbReference>
<dbReference type="InterPro" id="IPR037523">
    <property type="entry name" value="VOC_core"/>
</dbReference>
<evidence type="ECO:0000313" key="2">
    <source>
        <dbReference type="EMBL" id="MBB6324822.1"/>
    </source>
</evidence>
<dbReference type="PROSITE" id="PS51819">
    <property type="entry name" value="VOC"/>
    <property type="match status" value="1"/>
</dbReference>
<dbReference type="EMBL" id="JACIJO010000001">
    <property type="protein sequence ID" value="MBB6324822.1"/>
    <property type="molecule type" value="Genomic_DNA"/>
</dbReference>
<accession>A0A841MA55</accession>